<keyword evidence="6" id="KW-0521">NADP</keyword>
<dbReference type="GO" id="GO:0016779">
    <property type="term" value="F:nucleotidyltransferase activity"/>
    <property type="evidence" value="ECO:0007669"/>
    <property type="project" value="UniProtKB-KW"/>
</dbReference>
<gene>
    <name evidence="8" type="ORF">EDS130_LOCUS41373</name>
    <name evidence="7" type="ORF">XAT740_LOCUS23970</name>
</gene>
<dbReference type="GO" id="GO:0106274">
    <property type="term" value="F:NAD+-protein-arginine ADP-ribosyltransferase activity"/>
    <property type="evidence" value="ECO:0007669"/>
    <property type="project" value="UniProtKB-EC"/>
</dbReference>
<evidence type="ECO:0000313" key="7">
    <source>
        <dbReference type="EMBL" id="CAF1206772.1"/>
    </source>
</evidence>
<evidence type="ECO:0000256" key="4">
    <source>
        <dbReference type="ARBA" id="ARBA00022695"/>
    </source>
</evidence>
<dbReference type="Gene3D" id="3.90.176.10">
    <property type="entry name" value="Toxin ADP-ribosyltransferase, Chain A, domain 1"/>
    <property type="match status" value="1"/>
</dbReference>
<evidence type="ECO:0000256" key="6">
    <source>
        <dbReference type="RuleBase" id="RU361228"/>
    </source>
</evidence>
<dbReference type="Pfam" id="PF01129">
    <property type="entry name" value="ART"/>
    <property type="match status" value="1"/>
</dbReference>
<dbReference type="EMBL" id="CAJNOJ010000541">
    <property type="protein sequence ID" value="CAF1479924.1"/>
    <property type="molecule type" value="Genomic_DNA"/>
</dbReference>
<dbReference type="Proteomes" id="UP000663852">
    <property type="component" value="Unassembled WGS sequence"/>
</dbReference>
<evidence type="ECO:0000313" key="8">
    <source>
        <dbReference type="EMBL" id="CAF1479924.1"/>
    </source>
</evidence>
<dbReference type="SUPFAM" id="SSF56399">
    <property type="entry name" value="ADP-ribosylation"/>
    <property type="match status" value="1"/>
</dbReference>
<evidence type="ECO:0000313" key="10">
    <source>
        <dbReference type="Proteomes" id="UP000663852"/>
    </source>
</evidence>
<dbReference type="EC" id="2.4.2.31" evidence="6"/>
<dbReference type="Proteomes" id="UP000663828">
    <property type="component" value="Unassembled WGS sequence"/>
</dbReference>
<evidence type="ECO:0000256" key="2">
    <source>
        <dbReference type="ARBA" id="ARBA00022676"/>
    </source>
</evidence>
<dbReference type="OrthoDB" id="423533at2759"/>
<protein>
    <recommendedName>
        <fullName evidence="6">NAD(P)(+)--arginine ADP-ribosyltransferase</fullName>
        <ecNumber evidence="6">2.4.2.31</ecNumber>
    </recommendedName>
    <alternativeName>
        <fullName evidence="6">Mono(ADP-ribosyl)transferase</fullName>
    </alternativeName>
</protein>
<comment type="caution">
    <text evidence="8">The sequence shown here is derived from an EMBL/GenBank/DDBJ whole genome shotgun (WGS) entry which is preliminary data.</text>
</comment>
<dbReference type="EMBL" id="CAJNOR010001833">
    <property type="protein sequence ID" value="CAF1206772.1"/>
    <property type="molecule type" value="Genomic_DNA"/>
</dbReference>
<accession>A0A815RPT4</accession>
<keyword evidence="9" id="KW-1185">Reference proteome</keyword>
<evidence type="ECO:0000313" key="9">
    <source>
        <dbReference type="Proteomes" id="UP000663828"/>
    </source>
</evidence>
<evidence type="ECO:0000256" key="5">
    <source>
        <dbReference type="ARBA" id="ARBA00047597"/>
    </source>
</evidence>
<sequence>MPSKPFYAYSSYTVGFIHATCEYFGVSLLADDKIACFMVEKAAEGLITEGKLIGKQQEGKWMADQLLYFKEDSFEEIAKCCVWLYCKESFVYKKLNEIMRLDGDEDHALLFQSKVPTLGPFAYLLRNFKLSTSLKKSTVYRGDNLSNNLIGKWQKEKENARGYYRQLTAFTSTSRSREKAEFMDCNVLFIFDINECFDGYDVSPFSCLNEEEFLLDPGTLFHIVSCQFDVNKKKWLIHLKSSMLVVMGDIEIN</sequence>
<comment type="similarity">
    <text evidence="1 6">Belongs to the Arg-specific ADP-ribosyltransferase family.</text>
</comment>
<evidence type="ECO:0000256" key="1">
    <source>
        <dbReference type="ARBA" id="ARBA00009558"/>
    </source>
</evidence>
<dbReference type="PROSITE" id="PS51996">
    <property type="entry name" value="TR_MART"/>
    <property type="match status" value="1"/>
</dbReference>
<organism evidence="8 10">
    <name type="scientific">Adineta ricciae</name>
    <name type="common">Rotifer</name>
    <dbReference type="NCBI Taxonomy" id="249248"/>
    <lineage>
        <taxon>Eukaryota</taxon>
        <taxon>Metazoa</taxon>
        <taxon>Spiralia</taxon>
        <taxon>Gnathifera</taxon>
        <taxon>Rotifera</taxon>
        <taxon>Eurotatoria</taxon>
        <taxon>Bdelloidea</taxon>
        <taxon>Adinetida</taxon>
        <taxon>Adinetidae</taxon>
        <taxon>Adineta</taxon>
    </lineage>
</organism>
<comment type="catalytic activity">
    <reaction evidence="5 6">
        <text>L-arginyl-[protein] + NAD(+) = N(omega)-(ADP-D-ribosyl)-L-arginyl-[protein] + nicotinamide + H(+)</text>
        <dbReference type="Rhea" id="RHEA:19149"/>
        <dbReference type="Rhea" id="RHEA-COMP:10532"/>
        <dbReference type="Rhea" id="RHEA-COMP:15087"/>
        <dbReference type="ChEBI" id="CHEBI:15378"/>
        <dbReference type="ChEBI" id="CHEBI:17154"/>
        <dbReference type="ChEBI" id="CHEBI:29965"/>
        <dbReference type="ChEBI" id="CHEBI:57540"/>
        <dbReference type="ChEBI" id="CHEBI:142554"/>
        <dbReference type="EC" id="2.4.2.31"/>
    </reaction>
</comment>
<keyword evidence="3 6" id="KW-0808">Transferase</keyword>
<dbReference type="InterPro" id="IPR000768">
    <property type="entry name" value="ART"/>
</dbReference>
<evidence type="ECO:0000256" key="3">
    <source>
        <dbReference type="ARBA" id="ARBA00022679"/>
    </source>
</evidence>
<proteinExistence type="inferred from homology"/>
<keyword evidence="2 6" id="KW-0328">Glycosyltransferase</keyword>
<dbReference type="AlphaFoldDB" id="A0A815RPT4"/>
<reference evidence="8" key="1">
    <citation type="submission" date="2021-02" db="EMBL/GenBank/DDBJ databases">
        <authorList>
            <person name="Nowell W R."/>
        </authorList>
    </citation>
    <scope>NUCLEOTIDE SEQUENCE</scope>
</reference>
<keyword evidence="6" id="KW-0520">NAD</keyword>
<keyword evidence="4" id="KW-0548">Nucleotidyltransferase</keyword>
<name>A0A815RPT4_ADIRI</name>